<feature type="transmembrane region" description="Helical" evidence="1">
    <location>
        <begin position="258"/>
        <end position="278"/>
    </location>
</feature>
<dbReference type="RefSeq" id="WP_129235594.1">
    <property type="nucleotide sequence ID" value="NZ_SDPL01000370.1"/>
</dbReference>
<evidence type="ECO:0000256" key="1">
    <source>
        <dbReference type="SAM" id="Phobius"/>
    </source>
</evidence>
<evidence type="ECO:0000313" key="2">
    <source>
        <dbReference type="EMBL" id="RXZ44740.1"/>
    </source>
</evidence>
<dbReference type="OrthoDB" id="3225559at2"/>
<feature type="transmembrane region" description="Helical" evidence="1">
    <location>
        <begin position="155"/>
        <end position="177"/>
    </location>
</feature>
<feature type="transmembrane region" description="Helical" evidence="1">
    <location>
        <begin position="121"/>
        <end position="148"/>
    </location>
</feature>
<organism evidence="2 3">
    <name type="scientific">Agromyces binzhouensis</name>
    <dbReference type="NCBI Taxonomy" id="1817495"/>
    <lineage>
        <taxon>Bacteria</taxon>
        <taxon>Bacillati</taxon>
        <taxon>Actinomycetota</taxon>
        <taxon>Actinomycetes</taxon>
        <taxon>Micrococcales</taxon>
        <taxon>Microbacteriaceae</taxon>
        <taxon>Agromyces</taxon>
    </lineage>
</organism>
<feature type="transmembrane region" description="Helical" evidence="1">
    <location>
        <begin position="20"/>
        <end position="44"/>
    </location>
</feature>
<evidence type="ECO:0000313" key="3">
    <source>
        <dbReference type="Proteomes" id="UP000292881"/>
    </source>
</evidence>
<protein>
    <submittedName>
        <fullName evidence="2">DUF998 domain-containing protein</fullName>
    </submittedName>
</protein>
<dbReference type="AlphaFoldDB" id="A0A4Q2JFH9"/>
<feature type="transmembrane region" description="Helical" evidence="1">
    <location>
        <begin position="93"/>
        <end position="115"/>
    </location>
</feature>
<gene>
    <name evidence="2" type="ORF">ESO86_14310</name>
</gene>
<keyword evidence="1" id="KW-0812">Transmembrane</keyword>
<dbReference type="EMBL" id="SDPL01000370">
    <property type="protein sequence ID" value="RXZ44740.1"/>
    <property type="molecule type" value="Genomic_DNA"/>
</dbReference>
<dbReference type="Proteomes" id="UP000292881">
    <property type="component" value="Unassembled WGS sequence"/>
</dbReference>
<reference evidence="2 3" key="1">
    <citation type="submission" date="2019-01" db="EMBL/GenBank/DDBJ databases">
        <authorList>
            <person name="Li J."/>
        </authorList>
    </citation>
    <scope>NUCLEOTIDE SEQUENCE [LARGE SCALE GENOMIC DNA]</scope>
    <source>
        <strain evidence="2 3">CGMCC 4.7180</strain>
    </source>
</reference>
<name>A0A4Q2JFH9_9MICO</name>
<feature type="transmembrane region" description="Helical" evidence="1">
    <location>
        <begin position="197"/>
        <end position="221"/>
    </location>
</feature>
<keyword evidence="1" id="KW-1133">Transmembrane helix</keyword>
<feature type="transmembrane region" description="Helical" evidence="1">
    <location>
        <begin position="290"/>
        <end position="314"/>
    </location>
</feature>
<dbReference type="InterPro" id="IPR009339">
    <property type="entry name" value="DUF998"/>
</dbReference>
<accession>A0A4Q2JFH9</accession>
<feature type="transmembrane region" description="Helical" evidence="1">
    <location>
        <begin position="56"/>
        <end position="81"/>
    </location>
</feature>
<sequence>MPTDRRASLKRLLGSGERSLESLALAAGAASFAAVGLIAIPVFGLGGAPISGPGSIGQYAAVASGVVAVVAFAVGSAIVAGREGGGRMRALDVLDVVALAIAHGVIALLTWTLLADILERAFIGAPVFAVPLLVIAGSAGAVTAYVVFSSATHMDLLLLAIVLAVFLVEGMLASMLTASDPHWWAEHLSALGMTDDLSARAFNLTLIVAGFLVTTLARAATTTVTTPHTHGRRNVRVCLVLIGVLLAGVGIFPVDTHFWIHTIAASGMAVTFFVLVIALRRWIPGTSRTFLVVGWSFMAVIVLLAVYFIVGLYTLTAVELVAGILVFTWLILFIRNVAALGADARRSGVPGAGPEVRLQPR</sequence>
<comment type="caution">
    <text evidence="2">The sequence shown here is derived from an EMBL/GenBank/DDBJ whole genome shotgun (WGS) entry which is preliminary data.</text>
</comment>
<proteinExistence type="predicted"/>
<keyword evidence="1" id="KW-0472">Membrane</keyword>
<feature type="transmembrane region" description="Helical" evidence="1">
    <location>
        <begin position="320"/>
        <end position="338"/>
    </location>
</feature>
<keyword evidence="3" id="KW-1185">Reference proteome</keyword>
<feature type="transmembrane region" description="Helical" evidence="1">
    <location>
        <begin position="233"/>
        <end position="252"/>
    </location>
</feature>
<dbReference type="Pfam" id="PF06197">
    <property type="entry name" value="DUF998"/>
    <property type="match status" value="1"/>
</dbReference>